<dbReference type="HOGENOM" id="CLU_134960_0_0_12"/>
<sequence>MHQAKKSSHILYEEECYAIQGAVFEVYRQMGCGFLEAVYQDCLDIEFRFRKVPFESQKGIRLSYKGECLKQIYRPDFICYGKIIVELKALKELGPEHVSQMLNYLKATGLPLGLLVNFGAYPKAQVRRLAGSVTAPPLSPYSRNNPSNGPTTRSGSS</sequence>
<protein>
    <recommendedName>
        <fullName evidence="4">GxxExxY protein</fullName>
    </recommendedName>
</protein>
<proteinExistence type="predicted"/>
<dbReference type="Proteomes" id="UP000005737">
    <property type="component" value="Unassembled WGS sequence"/>
</dbReference>
<keyword evidence="3" id="KW-1185">Reference proteome</keyword>
<evidence type="ECO:0000313" key="3">
    <source>
        <dbReference type="Proteomes" id="UP000005737"/>
    </source>
</evidence>
<dbReference type="AlphaFoldDB" id="H2CIF6"/>
<dbReference type="RefSeq" id="WP_002771017.1">
    <property type="nucleotide sequence ID" value="NZ_JH597773.1"/>
</dbReference>
<dbReference type="Pfam" id="PF13366">
    <property type="entry name" value="PDDEXK_3"/>
    <property type="match status" value="1"/>
</dbReference>
<name>H2CIF6_9LEPT</name>
<evidence type="ECO:0000256" key="1">
    <source>
        <dbReference type="SAM" id="MobiDB-lite"/>
    </source>
</evidence>
<reference evidence="2 3" key="1">
    <citation type="submission" date="2011-10" db="EMBL/GenBank/DDBJ databases">
        <title>The Improved High-Quality Draft genome of Leptonema illini DSM 21528.</title>
        <authorList>
            <consortium name="US DOE Joint Genome Institute (JGI-PGF)"/>
            <person name="Lucas S."/>
            <person name="Copeland A."/>
            <person name="Lapidus A."/>
            <person name="Glavina del Rio T."/>
            <person name="Dalin E."/>
            <person name="Tice H."/>
            <person name="Bruce D."/>
            <person name="Goodwin L."/>
            <person name="Pitluck S."/>
            <person name="Peters L."/>
            <person name="Mikhailova N."/>
            <person name="Held B."/>
            <person name="Kyrpides N."/>
            <person name="Mavromatis K."/>
            <person name="Ivanova N."/>
            <person name="Markowitz V."/>
            <person name="Cheng J.-F."/>
            <person name="Hugenholtz P."/>
            <person name="Woyke T."/>
            <person name="Wu D."/>
            <person name="Gronow S."/>
            <person name="Wellnitz S."/>
            <person name="Brambilla E.-M."/>
            <person name="Klenk H.-P."/>
            <person name="Eisen J.A."/>
        </authorList>
    </citation>
    <scope>NUCLEOTIDE SEQUENCE [LARGE SCALE GENOMIC DNA]</scope>
    <source>
        <strain evidence="2 3">DSM 21528</strain>
    </source>
</reference>
<dbReference type="EMBL" id="JH597773">
    <property type="protein sequence ID" value="EHQ05949.1"/>
    <property type="molecule type" value="Genomic_DNA"/>
</dbReference>
<feature type="region of interest" description="Disordered" evidence="1">
    <location>
        <begin position="135"/>
        <end position="157"/>
    </location>
</feature>
<dbReference type="NCBIfam" id="TIGR04256">
    <property type="entry name" value="GxxExxY"/>
    <property type="match status" value="1"/>
</dbReference>
<evidence type="ECO:0000313" key="2">
    <source>
        <dbReference type="EMBL" id="EHQ05949.1"/>
    </source>
</evidence>
<dbReference type="STRING" id="183.GCA_002009735_02288"/>
<gene>
    <name evidence="2" type="ORF">Lepil_1258</name>
</gene>
<dbReference type="InterPro" id="IPR026350">
    <property type="entry name" value="GxxExxY"/>
</dbReference>
<feature type="compositionally biased region" description="Polar residues" evidence="1">
    <location>
        <begin position="141"/>
        <end position="157"/>
    </location>
</feature>
<accession>H2CIF6</accession>
<evidence type="ECO:0008006" key="4">
    <source>
        <dbReference type="Google" id="ProtNLM"/>
    </source>
</evidence>
<organism evidence="2 3">
    <name type="scientific">Leptonema illini DSM 21528</name>
    <dbReference type="NCBI Taxonomy" id="929563"/>
    <lineage>
        <taxon>Bacteria</taxon>
        <taxon>Pseudomonadati</taxon>
        <taxon>Spirochaetota</taxon>
        <taxon>Spirochaetia</taxon>
        <taxon>Leptospirales</taxon>
        <taxon>Leptospiraceae</taxon>
        <taxon>Leptonema</taxon>
    </lineage>
</organism>